<evidence type="ECO:0000256" key="2">
    <source>
        <dbReference type="ARBA" id="ARBA00009477"/>
    </source>
</evidence>
<feature type="domain" description="Multidrug resistance protein MdtA-like barrel-sandwich hybrid" evidence="7">
    <location>
        <begin position="70"/>
        <end position="211"/>
    </location>
</feature>
<dbReference type="PANTHER" id="PTHR30158:SF3">
    <property type="entry name" value="MULTIDRUG EFFLUX PUMP SUBUNIT ACRA-RELATED"/>
    <property type="match status" value="1"/>
</dbReference>
<dbReference type="InterPro" id="IPR058624">
    <property type="entry name" value="MdtA-like_HH"/>
</dbReference>
<sequence length="417" mass="45578">MRYSIVIMCLSLLFVISCTDNTQQTKLASSDQQSQSEQERPPKEVNVVTIKAHQISMTSELMGRVTAFKKAEIRPQVGGIIQSRTYEQGSRVERGKQLYQIDPALYEADYQSAKAGLQNAEAELKISEALQTRYESLIETNAISEQEYENAKADVAQAQAKVALAQASLQIAKINLNYTKVYAPISGYIGPSTVTIGALVTAQQTAALATIRQLDPIYVDLSQSASDALYLHERLMTIRATKPDAQFDVSIILNDTGTSYPYKGIMYAADVAVDENTGTIRLRSVFPNPNAALLPGMFVRATIDDAGSQKAIVVPQKAVSFQNDGSKWVWIVNQDNSVQKREVFTSTTHENNWVIQSGLSNGDVVVVEGTMTLKPGAKVTPVSLKEKRSNISNDNVSKANSSQKDDSQALTKNKEGA</sequence>
<dbReference type="SUPFAM" id="SSF111369">
    <property type="entry name" value="HlyD-like secretion proteins"/>
    <property type="match status" value="1"/>
</dbReference>
<reference evidence="10 11" key="1">
    <citation type="journal article" date="2012" name="J. Bacteriol.">
        <title>Genome sequence of proteorhodopsin-containing sea ice bacterium Glaciecola punicea ACAM 611T.</title>
        <authorList>
            <person name="Qin Q.-L."/>
            <person name="Xie B.-B."/>
            <person name="Shu Y.-L."/>
            <person name="Rong J.-C."/>
            <person name="Zhao D.-L."/>
            <person name="Zhang X.-Y."/>
            <person name="Chen X.-L."/>
            <person name="Zhou B.-C."/>
            <person name="Zhanga Y.-Z."/>
        </authorList>
    </citation>
    <scope>NUCLEOTIDE SEQUENCE [LARGE SCALE GENOMIC DNA]</scope>
    <source>
        <strain evidence="10 11">ACAM 611</strain>
    </source>
</reference>
<evidence type="ECO:0000256" key="5">
    <source>
        <dbReference type="SAM" id="SignalP"/>
    </source>
</evidence>
<evidence type="ECO:0000259" key="8">
    <source>
        <dbReference type="Pfam" id="PF25944"/>
    </source>
</evidence>
<reference evidence="10 11" key="2">
    <citation type="journal article" date="2017" name="Antonie Van Leeuwenhoek">
        <title>Rhizobium rhizosphaerae sp. nov., a novel species isolated from rice rhizosphere.</title>
        <authorList>
            <person name="Zhao J.J."/>
            <person name="Zhang J."/>
            <person name="Zhang R.J."/>
            <person name="Zhang C.W."/>
            <person name="Yin H.Q."/>
            <person name="Zhang X.X."/>
        </authorList>
    </citation>
    <scope>NUCLEOTIDE SEQUENCE [LARGE SCALE GENOMIC DNA]</scope>
    <source>
        <strain evidence="10 11">ACAM 611</strain>
    </source>
</reference>
<dbReference type="PANTHER" id="PTHR30158">
    <property type="entry name" value="ACRA/E-RELATED COMPONENT OF DRUG EFFLUX TRANSPORTER"/>
    <property type="match status" value="1"/>
</dbReference>
<evidence type="ECO:0000313" key="11">
    <source>
        <dbReference type="Proteomes" id="UP000053586"/>
    </source>
</evidence>
<comment type="similarity">
    <text evidence="2">Belongs to the membrane fusion protein (MFP) (TC 8.A.1) family.</text>
</comment>
<feature type="region of interest" description="Disordered" evidence="4">
    <location>
        <begin position="380"/>
        <end position="417"/>
    </location>
</feature>
<dbReference type="GO" id="GO:0046677">
    <property type="term" value="P:response to antibiotic"/>
    <property type="evidence" value="ECO:0007669"/>
    <property type="project" value="TreeGrafter"/>
</dbReference>
<dbReference type="PROSITE" id="PS51257">
    <property type="entry name" value="PROKAR_LIPOPROTEIN"/>
    <property type="match status" value="1"/>
</dbReference>
<organism evidence="10 11">
    <name type="scientific">Glaciecola punicea ACAM 611</name>
    <dbReference type="NCBI Taxonomy" id="1121923"/>
    <lineage>
        <taxon>Bacteria</taxon>
        <taxon>Pseudomonadati</taxon>
        <taxon>Pseudomonadota</taxon>
        <taxon>Gammaproteobacteria</taxon>
        <taxon>Alteromonadales</taxon>
        <taxon>Alteromonadaceae</taxon>
        <taxon>Glaciecola</taxon>
    </lineage>
</organism>
<feature type="compositionally biased region" description="Basic and acidic residues" evidence="4">
    <location>
        <begin position="403"/>
        <end position="417"/>
    </location>
</feature>
<dbReference type="Proteomes" id="UP000053586">
    <property type="component" value="Unassembled WGS sequence"/>
</dbReference>
<dbReference type="Pfam" id="PF25944">
    <property type="entry name" value="Beta-barrel_RND"/>
    <property type="match status" value="1"/>
</dbReference>
<dbReference type="FunFam" id="2.40.420.20:FF:000001">
    <property type="entry name" value="Efflux RND transporter periplasmic adaptor subunit"/>
    <property type="match status" value="1"/>
</dbReference>
<feature type="domain" description="Multidrug resistance protein MdtA-like alpha-helical hairpin" evidence="6">
    <location>
        <begin position="110"/>
        <end position="179"/>
    </location>
</feature>
<dbReference type="GO" id="GO:0005886">
    <property type="term" value="C:plasma membrane"/>
    <property type="evidence" value="ECO:0007669"/>
    <property type="project" value="UniProtKB-SubCell"/>
</dbReference>
<evidence type="ECO:0000313" key="10">
    <source>
        <dbReference type="EMBL" id="GAB55127.1"/>
    </source>
</evidence>
<dbReference type="InterPro" id="IPR058625">
    <property type="entry name" value="MdtA-like_BSH"/>
</dbReference>
<accession>H5TA00</accession>
<evidence type="ECO:0000259" key="7">
    <source>
        <dbReference type="Pfam" id="PF25917"/>
    </source>
</evidence>
<feature type="chain" id="PRO_5003598715" evidence="5">
    <location>
        <begin position="20"/>
        <end position="417"/>
    </location>
</feature>
<dbReference type="Gene3D" id="1.10.287.470">
    <property type="entry name" value="Helix hairpin bin"/>
    <property type="match status" value="1"/>
</dbReference>
<feature type="coiled-coil region" evidence="3">
    <location>
        <begin position="110"/>
        <end position="168"/>
    </location>
</feature>
<feature type="signal peptide" evidence="5">
    <location>
        <begin position="1"/>
        <end position="19"/>
    </location>
</feature>
<feature type="domain" description="Multidrug resistance protein MdtA-like C-terminal permuted SH3" evidence="9">
    <location>
        <begin position="311"/>
        <end position="370"/>
    </location>
</feature>
<keyword evidence="5" id="KW-0732">Signal</keyword>
<evidence type="ECO:0000259" key="6">
    <source>
        <dbReference type="Pfam" id="PF25876"/>
    </source>
</evidence>
<feature type="domain" description="Multidrug resistance protein MdtA-like beta-barrel" evidence="8">
    <location>
        <begin position="216"/>
        <end position="304"/>
    </location>
</feature>
<dbReference type="InterPro" id="IPR058627">
    <property type="entry name" value="MdtA-like_C"/>
</dbReference>
<dbReference type="GO" id="GO:0022857">
    <property type="term" value="F:transmembrane transporter activity"/>
    <property type="evidence" value="ECO:0007669"/>
    <property type="project" value="InterPro"/>
</dbReference>
<dbReference type="AlphaFoldDB" id="H5TA00"/>
<dbReference type="NCBIfam" id="TIGR01730">
    <property type="entry name" value="RND_mfp"/>
    <property type="match status" value="1"/>
</dbReference>
<dbReference type="Gene3D" id="2.40.420.20">
    <property type="match status" value="1"/>
</dbReference>
<protein>
    <submittedName>
        <fullName evidence="10">Solvent efflux pump periplasmic linker srpA</fullName>
    </submittedName>
</protein>
<dbReference type="STRING" id="56804.BAE46_01540"/>
<keyword evidence="3" id="KW-0175">Coiled coil</keyword>
<dbReference type="Gene3D" id="2.40.30.170">
    <property type="match status" value="1"/>
</dbReference>
<name>H5TA00_9ALTE</name>
<evidence type="ECO:0000256" key="3">
    <source>
        <dbReference type="SAM" id="Coils"/>
    </source>
</evidence>
<gene>
    <name evidence="10" type="primary">srpA</name>
    <name evidence="10" type="ORF">GPUN_0996</name>
</gene>
<dbReference type="InterPro" id="IPR006143">
    <property type="entry name" value="RND_pump_MFP"/>
</dbReference>
<proteinExistence type="inferred from homology"/>
<dbReference type="Gene3D" id="2.40.50.100">
    <property type="match status" value="1"/>
</dbReference>
<dbReference type="EMBL" id="BAET01000008">
    <property type="protein sequence ID" value="GAB55127.1"/>
    <property type="molecule type" value="Genomic_DNA"/>
</dbReference>
<evidence type="ECO:0000256" key="1">
    <source>
        <dbReference type="ARBA" id="ARBA00004519"/>
    </source>
</evidence>
<dbReference type="RefSeq" id="WP_006003953.1">
    <property type="nucleotide sequence ID" value="NZ_BAET01000008.1"/>
</dbReference>
<dbReference type="Pfam" id="PF25967">
    <property type="entry name" value="RND-MFP_C"/>
    <property type="match status" value="1"/>
</dbReference>
<dbReference type="InterPro" id="IPR058626">
    <property type="entry name" value="MdtA-like_b-barrel"/>
</dbReference>
<feature type="compositionally biased region" description="Polar residues" evidence="4">
    <location>
        <begin position="390"/>
        <end position="402"/>
    </location>
</feature>
<comment type="caution">
    <text evidence="10">The sequence shown here is derived from an EMBL/GenBank/DDBJ whole genome shotgun (WGS) entry which is preliminary data.</text>
</comment>
<comment type="subcellular location">
    <subcellularLocation>
        <location evidence="1">Cell inner membrane</location>
        <topology evidence="1">Lipid-anchor</topology>
    </subcellularLocation>
</comment>
<dbReference type="Pfam" id="PF25917">
    <property type="entry name" value="BSH_RND"/>
    <property type="match status" value="1"/>
</dbReference>
<dbReference type="Pfam" id="PF25876">
    <property type="entry name" value="HH_MFP_RND"/>
    <property type="match status" value="1"/>
</dbReference>
<evidence type="ECO:0000259" key="9">
    <source>
        <dbReference type="Pfam" id="PF25967"/>
    </source>
</evidence>
<dbReference type="OrthoDB" id="9800613at2"/>
<keyword evidence="11" id="KW-1185">Reference proteome</keyword>
<evidence type="ECO:0000256" key="4">
    <source>
        <dbReference type="SAM" id="MobiDB-lite"/>
    </source>
</evidence>
<dbReference type="eggNOG" id="COG0845">
    <property type="taxonomic scope" value="Bacteria"/>
</dbReference>